<feature type="region of interest" description="Disordered" evidence="3">
    <location>
        <begin position="312"/>
        <end position="332"/>
    </location>
</feature>
<feature type="compositionally biased region" description="Basic residues" evidence="3">
    <location>
        <begin position="368"/>
        <end position="381"/>
    </location>
</feature>
<name>T1FIZ3_HELRO</name>
<dbReference type="eggNOG" id="KOG4209">
    <property type="taxonomic scope" value="Eukaryota"/>
</dbReference>
<dbReference type="CTD" id="20208792"/>
<feature type="region of interest" description="Disordered" evidence="3">
    <location>
        <begin position="177"/>
        <end position="198"/>
    </location>
</feature>
<dbReference type="GO" id="GO:0005634">
    <property type="term" value="C:nucleus"/>
    <property type="evidence" value="ECO:0000318"/>
    <property type="project" value="GO_Central"/>
</dbReference>
<dbReference type="Gene3D" id="3.30.70.330">
    <property type="match status" value="2"/>
</dbReference>
<evidence type="ECO:0000256" key="3">
    <source>
        <dbReference type="SAM" id="MobiDB-lite"/>
    </source>
</evidence>
<dbReference type="InterPro" id="IPR012677">
    <property type="entry name" value="Nucleotide-bd_a/b_plait_sf"/>
</dbReference>
<dbReference type="SMART" id="SM00360">
    <property type="entry name" value="RRM"/>
    <property type="match status" value="2"/>
</dbReference>
<evidence type="ECO:0000259" key="4">
    <source>
        <dbReference type="PROSITE" id="PS50102"/>
    </source>
</evidence>
<sequence>MSSDKEFGNNHANSGPARCLELTSQAHGEFTDVAVGGAKEASTDSEDAQEKKMKERNQRMEEEIKKSELLNKIIITPTITSATSEVDGRSIWVGNVDYGATLEGLNKHFEQCGVIMRTKILRDKISGKSKGFAYIEFSDIKMSSDKEFGNNHASSGPARCLELTSLAHGEFTDVEVGGAKEASTDSEDAQVKKMKERNQRMEEEIKESELLNKIINTPTITSATSEVDGRSIWVGNVDYGATLKGLNKRFEQCGLIKRTKILRDKYSGKPKGFAYIEFLDVVSIELALKLNDSLFCGRQIKVTAKRTNIHGLSTTDRKPRGRGIRSRGGPMAGRGRYLVTAQHIPTPVPRFDSYMEQQPQYPAYRSRGSNRSRGGSRYRPY</sequence>
<reference evidence="5 7" key="2">
    <citation type="journal article" date="2013" name="Nature">
        <title>Insights into bilaterian evolution from three spiralian genomes.</title>
        <authorList>
            <person name="Simakov O."/>
            <person name="Marletaz F."/>
            <person name="Cho S.J."/>
            <person name="Edsinger-Gonzales E."/>
            <person name="Havlak P."/>
            <person name="Hellsten U."/>
            <person name="Kuo D.H."/>
            <person name="Larsson T."/>
            <person name="Lv J."/>
            <person name="Arendt D."/>
            <person name="Savage R."/>
            <person name="Osoegawa K."/>
            <person name="de Jong P."/>
            <person name="Grimwood J."/>
            <person name="Chapman J.A."/>
            <person name="Shapiro H."/>
            <person name="Aerts A."/>
            <person name="Otillar R.P."/>
            <person name="Terry A.Y."/>
            <person name="Boore J.L."/>
            <person name="Grigoriev I.V."/>
            <person name="Lindberg D.R."/>
            <person name="Seaver E.C."/>
            <person name="Weisblat D.A."/>
            <person name="Putnam N.H."/>
            <person name="Rokhsar D.S."/>
        </authorList>
    </citation>
    <scope>NUCLEOTIDE SEQUENCE</scope>
</reference>
<dbReference type="OMA" id="FDSRSIC"/>
<dbReference type="Pfam" id="PF00076">
    <property type="entry name" value="RRM_1"/>
    <property type="match status" value="2"/>
</dbReference>
<dbReference type="InterPro" id="IPR035979">
    <property type="entry name" value="RBD_domain_sf"/>
</dbReference>
<dbReference type="AlphaFoldDB" id="T1FIZ3"/>
<feature type="domain" description="RRM" evidence="4">
    <location>
        <begin position="89"/>
        <end position="139"/>
    </location>
</feature>
<dbReference type="STRING" id="6412.T1FIZ3"/>
<dbReference type="HOGENOM" id="CLU_726244_0_0_1"/>
<feature type="compositionally biased region" description="Basic and acidic residues" evidence="3">
    <location>
        <begin position="189"/>
        <end position="198"/>
    </location>
</feature>
<dbReference type="EMBL" id="AMQM01008491">
    <property type="status" value="NOT_ANNOTATED_CDS"/>
    <property type="molecule type" value="Genomic_DNA"/>
</dbReference>
<dbReference type="Proteomes" id="UP000015101">
    <property type="component" value="Unassembled WGS sequence"/>
</dbReference>
<dbReference type="RefSeq" id="XP_009031919.1">
    <property type="nucleotide sequence ID" value="XM_009033671.1"/>
</dbReference>
<evidence type="ECO:0000313" key="6">
    <source>
        <dbReference type="EnsemblMetazoa" id="HelroP182953"/>
    </source>
</evidence>
<dbReference type="KEGG" id="hro:HELRODRAFT_182953"/>
<dbReference type="GeneID" id="20208792"/>
<feature type="compositionally biased region" description="Basic and acidic residues" evidence="3">
    <location>
        <begin position="48"/>
        <end position="58"/>
    </location>
</feature>
<evidence type="ECO:0000256" key="1">
    <source>
        <dbReference type="ARBA" id="ARBA00022884"/>
    </source>
</evidence>
<dbReference type="SUPFAM" id="SSF54928">
    <property type="entry name" value="RNA-binding domain, RBD"/>
    <property type="match status" value="2"/>
</dbReference>
<evidence type="ECO:0000313" key="5">
    <source>
        <dbReference type="EMBL" id="ESN89943.1"/>
    </source>
</evidence>
<feature type="region of interest" description="Disordered" evidence="3">
    <location>
        <begin position="1"/>
        <end position="20"/>
    </location>
</feature>
<dbReference type="CDD" id="cd12306">
    <property type="entry name" value="RRM_II_PABPs"/>
    <property type="match status" value="1"/>
</dbReference>
<keyword evidence="7" id="KW-1185">Reference proteome</keyword>
<feature type="region of interest" description="Disordered" evidence="3">
    <location>
        <begin position="360"/>
        <end position="381"/>
    </location>
</feature>
<dbReference type="PROSITE" id="PS50102">
    <property type="entry name" value="RRM"/>
    <property type="match status" value="2"/>
</dbReference>
<dbReference type="EnsemblMetazoa" id="HelroT182953">
    <property type="protein sequence ID" value="HelroP182953"/>
    <property type="gene ID" value="HelroG182953"/>
</dbReference>
<feature type="domain" description="RRM" evidence="4">
    <location>
        <begin position="230"/>
        <end position="307"/>
    </location>
</feature>
<dbReference type="InParanoid" id="T1FIZ3"/>
<evidence type="ECO:0000256" key="2">
    <source>
        <dbReference type="PROSITE-ProRule" id="PRU00176"/>
    </source>
</evidence>
<keyword evidence="1 2" id="KW-0694">RNA-binding</keyword>
<organism evidence="6 7">
    <name type="scientific">Helobdella robusta</name>
    <name type="common">Californian leech</name>
    <dbReference type="NCBI Taxonomy" id="6412"/>
    <lineage>
        <taxon>Eukaryota</taxon>
        <taxon>Metazoa</taxon>
        <taxon>Spiralia</taxon>
        <taxon>Lophotrochozoa</taxon>
        <taxon>Annelida</taxon>
        <taxon>Clitellata</taxon>
        <taxon>Hirudinea</taxon>
        <taxon>Rhynchobdellida</taxon>
        <taxon>Glossiphoniidae</taxon>
        <taxon>Helobdella</taxon>
    </lineage>
</organism>
<dbReference type="GO" id="GO:0008143">
    <property type="term" value="F:poly(A) binding"/>
    <property type="evidence" value="ECO:0000318"/>
    <property type="project" value="GO_Central"/>
</dbReference>
<dbReference type="InterPro" id="IPR000504">
    <property type="entry name" value="RRM_dom"/>
</dbReference>
<reference evidence="7" key="1">
    <citation type="submission" date="2012-12" db="EMBL/GenBank/DDBJ databases">
        <authorList>
            <person name="Hellsten U."/>
            <person name="Grimwood J."/>
            <person name="Chapman J.A."/>
            <person name="Shapiro H."/>
            <person name="Aerts A."/>
            <person name="Otillar R.P."/>
            <person name="Terry A.Y."/>
            <person name="Boore J.L."/>
            <person name="Simakov O."/>
            <person name="Marletaz F."/>
            <person name="Cho S.-J."/>
            <person name="Edsinger-Gonzales E."/>
            <person name="Havlak P."/>
            <person name="Kuo D.-H."/>
            <person name="Larsson T."/>
            <person name="Lv J."/>
            <person name="Arendt D."/>
            <person name="Savage R."/>
            <person name="Osoegawa K."/>
            <person name="de Jong P."/>
            <person name="Lindberg D.R."/>
            <person name="Seaver E.C."/>
            <person name="Weisblat D.A."/>
            <person name="Putnam N.H."/>
            <person name="Grigoriev I.V."/>
            <person name="Rokhsar D.S."/>
        </authorList>
    </citation>
    <scope>NUCLEOTIDE SEQUENCE</scope>
</reference>
<feature type="region of interest" description="Disordered" evidence="3">
    <location>
        <begin position="31"/>
        <end position="58"/>
    </location>
</feature>
<accession>T1FIZ3</accession>
<protein>
    <recommendedName>
        <fullName evidence="4">RRM domain-containing protein</fullName>
    </recommendedName>
</protein>
<dbReference type="PANTHER" id="PTHR23236">
    <property type="entry name" value="EUKARYOTIC TRANSLATION INITIATION FACTOR 4B/4H"/>
    <property type="match status" value="1"/>
</dbReference>
<dbReference type="EMBL" id="KB097788">
    <property type="protein sequence ID" value="ESN89943.1"/>
    <property type="molecule type" value="Genomic_DNA"/>
</dbReference>
<gene>
    <name evidence="6" type="primary">20208792</name>
    <name evidence="5" type="ORF">HELRODRAFT_182953</name>
</gene>
<evidence type="ECO:0000313" key="7">
    <source>
        <dbReference type="Proteomes" id="UP000015101"/>
    </source>
</evidence>
<dbReference type="PANTHER" id="PTHR23236:SF12">
    <property type="entry name" value="EUKARYOTIC INITIATION FACTOR 4B-RELATED"/>
    <property type="match status" value="1"/>
</dbReference>
<reference evidence="6" key="3">
    <citation type="submission" date="2015-06" db="UniProtKB">
        <authorList>
            <consortium name="EnsemblMetazoa"/>
        </authorList>
    </citation>
    <scope>IDENTIFICATION</scope>
</reference>
<proteinExistence type="predicted"/>